<feature type="domain" description="Peptidase S9A N-terminal" evidence="7">
    <location>
        <begin position="10"/>
        <end position="417"/>
    </location>
</feature>
<dbReference type="PRINTS" id="PR00862">
    <property type="entry name" value="PROLIGOPTASE"/>
</dbReference>
<dbReference type="InterPro" id="IPR051543">
    <property type="entry name" value="Serine_Peptidase_S9A"/>
</dbReference>
<evidence type="ECO:0000256" key="4">
    <source>
        <dbReference type="ARBA" id="ARBA00022825"/>
    </source>
</evidence>
<dbReference type="InterPro" id="IPR002470">
    <property type="entry name" value="Peptidase_S9A"/>
</dbReference>
<dbReference type="PANTHER" id="PTHR11757">
    <property type="entry name" value="PROTEASE FAMILY S9A OLIGOPEPTIDASE"/>
    <property type="match status" value="1"/>
</dbReference>
<evidence type="ECO:0000256" key="3">
    <source>
        <dbReference type="ARBA" id="ARBA00022801"/>
    </source>
</evidence>
<dbReference type="InterPro" id="IPR029058">
    <property type="entry name" value="AB_hydrolase_fold"/>
</dbReference>
<organism evidence="8 9">
    <name type="scientific">Natronosporangium hydrolyticum</name>
    <dbReference type="NCBI Taxonomy" id="2811111"/>
    <lineage>
        <taxon>Bacteria</taxon>
        <taxon>Bacillati</taxon>
        <taxon>Actinomycetota</taxon>
        <taxon>Actinomycetes</taxon>
        <taxon>Micromonosporales</taxon>
        <taxon>Micromonosporaceae</taxon>
        <taxon>Natronosporangium</taxon>
    </lineage>
</organism>
<dbReference type="SUPFAM" id="SSF53474">
    <property type="entry name" value="alpha/beta-Hydrolases"/>
    <property type="match status" value="1"/>
</dbReference>
<keyword evidence="3" id="KW-0378">Hydrolase</keyword>
<evidence type="ECO:0000313" key="9">
    <source>
        <dbReference type="Proteomes" id="UP000662857"/>
    </source>
</evidence>
<gene>
    <name evidence="8" type="ORF">JQS43_00475</name>
</gene>
<sequence length="699" mass="77673">MTDTPGQTPPRAKQVPIERTHHGDTVVDEYDWLADRDNPETIAYLEAENAHTEAATAQLAPLRESVFEEIRRRTQETDLSVPVRKGGFWYYSRTVEGQQYAIHCRRAVADGEQDPPETKDGSPLPGEQVLLDGNELAAGREFFALGTFDLSPDGRWLAYSVDFAGDERFTLRIKDLTTGEVLPDEITGAFYGSAWSADASTLFYLTVDETWRPYRVWRHRVGQPVADDDLAYEETDERFWVGVSLTRSQQLILIDAHSSVTSEVRVLPADAPTGTPTVVAPRRQGVEYAVEHDAAGERLLILHNDGAEDFALAWTPVDAPGPWQPLLEHTQGVRLTDVDAFADQLVVSLRRDGLTALRVLPRDGDPYDIGFPEVLYTVALGPNLEFHTSMLRLSYASLVTPDSVYDYDLTRHELVLRKRLPVLGDFDPDAYDQQREWATAPDGTQIPISLVYRKGALADGPAPCLLYGYGSYEMSMDPRFSVPRLSLVDRGVVYAVAHIRGGGELGRRWYEDGKLLAKRNTFTDFVACAQHLRANGWTAPDRLVARGGSAGGLLMGAVVNLAPSEFAGIVAQVPFVDPLTSILDPSLPLTVIEWEEWGNPLESPEVYAYMKSYAPYENVTATDYPPILAVTSLNDTRVRYVEPAKWIARLRERAPQGSYLLKTEMGAGHGGRSGRYDAWREEAFVLAWILDRLGLATGS</sequence>
<proteinExistence type="inferred from homology"/>
<dbReference type="GO" id="GO:0006508">
    <property type="term" value="P:proteolysis"/>
    <property type="evidence" value="ECO:0007669"/>
    <property type="project" value="UniProtKB-KW"/>
</dbReference>
<dbReference type="InterPro" id="IPR023302">
    <property type="entry name" value="Pept_S9A_N"/>
</dbReference>
<keyword evidence="9" id="KW-1185">Reference proteome</keyword>
<dbReference type="Gene3D" id="3.40.50.1820">
    <property type="entry name" value="alpha/beta hydrolase"/>
    <property type="match status" value="1"/>
</dbReference>
<dbReference type="RefSeq" id="WP_239677069.1">
    <property type="nucleotide sequence ID" value="NZ_CP070499.1"/>
</dbReference>
<dbReference type="PANTHER" id="PTHR11757:SF19">
    <property type="entry name" value="PROLYL ENDOPEPTIDASE-LIKE"/>
    <property type="match status" value="1"/>
</dbReference>
<accession>A0A895YAY7</accession>
<dbReference type="EMBL" id="CP070499">
    <property type="protein sequence ID" value="QSB14907.1"/>
    <property type="molecule type" value="Genomic_DNA"/>
</dbReference>
<name>A0A895YAY7_9ACTN</name>
<keyword evidence="4" id="KW-0720">Serine protease</keyword>
<keyword evidence="2" id="KW-0645">Protease</keyword>
<dbReference type="Proteomes" id="UP000662857">
    <property type="component" value="Chromosome"/>
</dbReference>
<dbReference type="Gene3D" id="2.130.10.120">
    <property type="entry name" value="Prolyl oligopeptidase, N-terminal domain"/>
    <property type="match status" value="1"/>
</dbReference>
<dbReference type="InterPro" id="IPR001375">
    <property type="entry name" value="Peptidase_S9_cat"/>
</dbReference>
<dbReference type="SUPFAM" id="SSF50993">
    <property type="entry name" value="Peptidase/esterase 'gauge' domain"/>
    <property type="match status" value="1"/>
</dbReference>
<protein>
    <submittedName>
        <fullName evidence="8">S9 family peptidase</fullName>
    </submittedName>
</protein>
<evidence type="ECO:0000259" key="7">
    <source>
        <dbReference type="Pfam" id="PF02897"/>
    </source>
</evidence>
<feature type="domain" description="Peptidase S9 prolyl oligopeptidase catalytic" evidence="6">
    <location>
        <begin position="480"/>
        <end position="694"/>
    </location>
</feature>
<dbReference type="KEGG" id="nhy:JQS43_00475"/>
<evidence type="ECO:0000313" key="8">
    <source>
        <dbReference type="EMBL" id="QSB14907.1"/>
    </source>
</evidence>
<dbReference type="Pfam" id="PF00326">
    <property type="entry name" value="Peptidase_S9"/>
    <property type="match status" value="1"/>
</dbReference>
<evidence type="ECO:0000259" key="6">
    <source>
        <dbReference type="Pfam" id="PF00326"/>
    </source>
</evidence>
<evidence type="ECO:0000256" key="1">
    <source>
        <dbReference type="ARBA" id="ARBA00005228"/>
    </source>
</evidence>
<dbReference type="Pfam" id="PF02897">
    <property type="entry name" value="Peptidase_S9_N"/>
    <property type="match status" value="1"/>
</dbReference>
<feature type="region of interest" description="Disordered" evidence="5">
    <location>
        <begin position="1"/>
        <end position="21"/>
    </location>
</feature>
<dbReference type="GO" id="GO:0004252">
    <property type="term" value="F:serine-type endopeptidase activity"/>
    <property type="evidence" value="ECO:0007669"/>
    <property type="project" value="InterPro"/>
</dbReference>
<reference evidence="8" key="1">
    <citation type="submission" date="2021-02" db="EMBL/GenBank/DDBJ databases">
        <title>Natrosporangium hydrolyticum gen. nov., sp. nov, a haloalkaliphilic actinobacterium from a soda solonchak soil.</title>
        <authorList>
            <person name="Sorokin D.Y."/>
            <person name="Khijniak T.V."/>
            <person name="Zakharycheva A.P."/>
            <person name="Boueva O.V."/>
            <person name="Ariskina E.V."/>
            <person name="Hahnke R.L."/>
            <person name="Bunk B."/>
            <person name="Sproer C."/>
            <person name="Schumann P."/>
            <person name="Evtushenko L.I."/>
            <person name="Kublanov I.V."/>
        </authorList>
    </citation>
    <scope>NUCLEOTIDE SEQUENCE</scope>
    <source>
        <strain evidence="8">DSM 106523</strain>
    </source>
</reference>
<evidence type="ECO:0000256" key="5">
    <source>
        <dbReference type="SAM" id="MobiDB-lite"/>
    </source>
</evidence>
<evidence type="ECO:0000256" key="2">
    <source>
        <dbReference type="ARBA" id="ARBA00022670"/>
    </source>
</evidence>
<dbReference type="AlphaFoldDB" id="A0A895YAY7"/>
<comment type="similarity">
    <text evidence="1">Belongs to the peptidase S9A family.</text>
</comment>